<organism evidence="3 4">
    <name type="scientific">Venturia inaequalis</name>
    <name type="common">Apple scab fungus</name>
    <dbReference type="NCBI Taxonomy" id="5025"/>
    <lineage>
        <taxon>Eukaryota</taxon>
        <taxon>Fungi</taxon>
        <taxon>Dikarya</taxon>
        <taxon>Ascomycota</taxon>
        <taxon>Pezizomycotina</taxon>
        <taxon>Dothideomycetes</taxon>
        <taxon>Pleosporomycetidae</taxon>
        <taxon>Venturiales</taxon>
        <taxon>Venturiaceae</taxon>
        <taxon>Venturia</taxon>
    </lineage>
</organism>
<comment type="caution">
    <text evidence="3">The sequence shown here is derived from an EMBL/GenBank/DDBJ whole genome shotgun (WGS) entry which is preliminary data.</text>
</comment>
<evidence type="ECO:0000313" key="3">
    <source>
        <dbReference type="EMBL" id="KAE9976804.1"/>
    </source>
</evidence>
<gene>
    <name evidence="3" type="ORF">EG328_002394</name>
</gene>
<sequence>MAGHGIGDTERQTTNVRNGNDEETANTTTEETPLLANQRADSTEQSEHDPASEPKTRSWYLWRLFWLLIAALIIGVFIQGWINAGGDVD</sequence>
<feature type="compositionally biased region" description="Basic and acidic residues" evidence="1">
    <location>
        <begin position="41"/>
        <end position="55"/>
    </location>
</feature>
<reference evidence="3 4" key="1">
    <citation type="submission" date="2018-12" db="EMBL/GenBank/DDBJ databases">
        <title>Venturia inaequalis Genome Resource.</title>
        <authorList>
            <person name="Lichtner F.J."/>
        </authorList>
    </citation>
    <scope>NUCLEOTIDE SEQUENCE [LARGE SCALE GENOMIC DNA]</scope>
    <source>
        <strain evidence="3 4">120213</strain>
    </source>
</reference>
<name>A0A8H3UY03_VENIN</name>
<dbReference type="AlphaFoldDB" id="A0A8H3UY03"/>
<keyword evidence="2" id="KW-1133">Transmembrane helix</keyword>
<feature type="transmembrane region" description="Helical" evidence="2">
    <location>
        <begin position="64"/>
        <end position="82"/>
    </location>
</feature>
<evidence type="ECO:0000256" key="2">
    <source>
        <dbReference type="SAM" id="Phobius"/>
    </source>
</evidence>
<keyword evidence="2" id="KW-0812">Transmembrane</keyword>
<evidence type="ECO:0000256" key="1">
    <source>
        <dbReference type="SAM" id="MobiDB-lite"/>
    </source>
</evidence>
<keyword evidence="2" id="KW-0472">Membrane</keyword>
<protein>
    <submittedName>
        <fullName evidence="3">Uncharacterized protein</fullName>
    </submittedName>
</protein>
<proteinExistence type="predicted"/>
<dbReference type="Proteomes" id="UP000447873">
    <property type="component" value="Unassembled WGS sequence"/>
</dbReference>
<evidence type="ECO:0000313" key="4">
    <source>
        <dbReference type="Proteomes" id="UP000447873"/>
    </source>
</evidence>
<dbReference type="EMBL" id="WNWS01000166">
    <property type="protein sequence ID" value="KAE9976804.1"/>
    <property type="molecule type" value="Genomic_DNA"/>
</dbReference>
<feature type="region of interest" description="Disordered" evidence="1">
    <location>
        <begin position="1"/>
        <end position="55"/>
    </location>
</feature>
<accession>A0A8H3UY03</accession>